<dbReference type="OrthoDB" id="8685330at2759"/>
<dbReference type="Proteomes" id="UP000278807">
    <property type="component" value="Unassembled WGS sequence"/>
</dbReference>
<keyword evidence="3" id="KW-0862">Zinc</keyword>
<dbReference type="InterPro" id="IPR036236">
    <property type="entry name" value="Znf_C2H2_sf"/>
</dbReference>
<dbReference type="PROSITE" id="PS00028">
    <property type="entry name" value="ZINC_FINGER_C2H2_1"/>
    <property type="match status" value="2"/>
</dbReference>
<feature type="compositionally biased region" description="Polar residues" evidence="5">
    <location>
        <begin position="289"/>
        <end position="307"/>
    </location>
</feature>
<feature type="domain" description="C2H2-type" evidence="6">
    <location>
        <begin position="167"/>
        <end position="190"/>
    </location>
</feature>
<reference evidence="9" key="1">
    <citation type="submission" date="2017-02" db="UniProtKB">
        <authorList>
            <consortium name="WormBaseParasite"/>
        </authorList>
    </citation>
    <scope>IDENTIFICATION</scope>
</reference>
<dbReference type="PANTHER" id="PTHR23235">
    <property type="entry name" value="KRUEPPEL-LIKE TRANSCRIPTION FACTOR"/>
    <property type="match status" value="1"/>
</dbReference>
<protein>
    <submittedName>
        <fullName evidence="9">Protein krueppel</fullName>
    </submittedName>
</protein>
<name>A0A0R3TI79_RODNA</name>
<dbReference type="Pfam" id="PF00096">
    <property type="entry name" value="zf-C2H2"/>
    <property type="match status" value="1"/>
</dbReference>
<reference evidence="7 8" key="2">
    <citation type="submission" date="2018-11" db="EMBL/GenBank/DDBJ databases">
        <authorList>
            <consortium name="Pathogen Informatics"/>
        </authorList>
    </citation>
    <scope>NUCLEOTIDE SEQUENCE [LARGE SCALE GENOMIC DNA]</scope>
</reference>
<feature type="domain" description="C2H2-type" evidence="6">
    <location>
        <begin position="221"/>
        <end position="249"/>
    </location>
</feature>
<evidence type="ECO:0000313" key="8">
    <source>
        <dbReference type="Proteomes" id="UP000278807"/>
    </source>
</evidence>
<dbReference type="InterPro" id="IPR013087">
    <property type="entry name" value="Znf_C2H2_type"/>
</dbReference>
<evidence type="ECO:0000313" key="7">
    <source>
        <dbReference type="EMBL" id="VDO02626.1"/>
    </source>
</evidence>
<evidence type="ECO:0000256" key="3">
    <source>
        <dbReference type="ARBA" id="ARBA00022833"/>
    </source>
</evidence>
<evidence type="ECO:0000256" key="5">
    <source>
        <dbReference type="SAM" id="MobiDB-lite"/>
    </source>
</evidence>
<evidence type="ECO:0000259" key="6">
    <source>
        <dbReference type="PROSITE" id="PS50157"/>
    </source>
</evidence>
<evidence type="ECO:0000256" key="2">
    <source>
        <dbReference type="ARBA" id="ARBA00022771"/>
    </source>
</evidence>
<feature type="region of interest" description="Disordered" evidence="5">
    <location>
        <begin position="273"/>
        <end position="322"/>
    </location>
</feature>
<dbReference type="SUPFAM" id="SSF57667">
    <property type="entry name" value="beta-beta-alpha zinc fingers"/>
    <property type="match status" value="1"/>
</dbReference>
<keyword evidence="1" id="KW-0479">Metal-binding</keyword>
<keyword evidence="2 4" id="KW-0863">Zinc-finger</keyword>
<organism evidence="9">
    <name type="scientific">Rodentolepis nana</name>
    <name type="common">Dwarf tapeworm</name>
    <name type="synonym">Hymenolepis nana</name>
    <dbReference type="NCBI Taxonomy" id="102285"/>
    <lineage>
        <taxon>Eukaryota</taxon>
        <taxon>Metazoa</taxon>
        <taxon>Spiralia</taxon>
        <taxon>Lophotrochozoa</taxon>
        <taxon>Platyhelminthes</taxon>
        <taxon>Cestoda</taxon>
        <taxon>Eucestoda</taxon>
        <taxon>Cyclophyllidea</taxon>
        <taxon>Hymenolepididae</taxon>
        <taxon>Rodentolepis</taxon>
    </lineage>
</organism>
<accession>A0A0R3TI79</accession>
<dbReference type="STRING" id="102285.A0A0R3TI79"/>
<evidence type="ECO:0000313" key="9">
    <source>
        <dbReference type="WBParaSite" id="HNAJ_0000677001-mRNA-1"/>
    </source>
</evidence>
<evidence type="ECO:0000256" key="4">
    <source>
        <dbReference type="PROSITE-ProRule" id="PRU00042"/>
    </source>
</evidence>
<dbReference type="WBParaSite" id="HNAJ_0000677001-mRNA-1">
    <property type="protein sequence ID" value="HNAJ_0000677001-mRNA-1"/>
    <property type="gene ID" value="HNAJ_0000677001"/>
</dbReference>
<dbReference type="PROSITE" id="PS50157">
    <property type="entry name" value="ZINC_FINGER_C2H2_2"/>
    <property type="match status" value="3"/>
</dbReference>
<proteinExistence type="predicted"/>
<dbReference type="GO" id="GO:0008270">
    <property type="term" value="F:zinc ion binding"/>
    <property type="evidence" value="ECO:0007669"/>
    <property type="project" value="UniProtKB-KW"/>
</dbReference>
<sequence>MESRRNRITSLTSISNEPLHLTRIVPTPSPTEHSSLGNIPMIDTTKLTANGTAGSHMFPSFTSSIPTLSTNVPDTRDLKDIIYPHVELLTIALEKFKKMPSASTAFVNPFPTSNAQSGSEADVSASFLHGFLSAATERFRSNQKSVESTPSHLGRSHRTRRMRLTEYSCNWCRMTFPKMKYLDKHTKEIHGKYVCQKCKSEFTEFTNLARHGALHTEVPPFECLLCRRKFNRQDHLKRHMDSRHPGYNPARDTRVCGDNAKFLKYTQIAVNNEHEGVETPEVRNPPVDLTSSATQVGDEQMDTSSGVTAAVKTEEKPEDTFA</sequence>
<dbReference type="AlphaFoldDB" id="A0A0R3TI79"/>
<dbReference type="Gene3D" id="3.30.160.60">
    <property type="entry name" value="Classic Zinc Finger"/>
    <property type="match status" value="2"/>
</dbReference>
<dbReference type="SMART" id="SM00355">
    <property type="entry name" value="ZnF_C2H2"/>
    <property type="match status" value="3"/>
</dbReference>
<dbReference type="EMBL" id="UZAE01008332">
    <property type="protein sequence ID" value="VDO02626.1"/>
    <property type="molecule type" value="Genomic_DNA"/>
</dbReference>
<feature type="domain" description="C2H2-type" evidence="6">
    <location>
        <begin position="193"/>
        <end position="220"/>
    </location>
</feature>
<gene>
    <name evidence="7" type="ORF">HNAJ_LOCUS6766</name>
</gene>
<keyword evidence="8" id="KW-1185">Reference proteome</keyword>
<feature type="compositionally biased region" description="Basic and acidic residues" evidence="5">
    <location>
        <begin position="312"/>
        <end position="322"/>
    </location>
</feature>
<evidence type="ECO:0000256" key="1">
    <source>
        <dbReference type="ARBA" id="ARBA00022723"/>
    </source>
</evidence>